<evidence type="ECO:0000256" key="2">
    <source>
        <dbReference type="ARBA" id="ARBA00022679"/>
    </source>
</evidence>
<dbReference type="EMBL" id="CP136865">
    <property type="protein sequence ID" value="WOJ96897.1"/>
    <property type="molecule type" value="Genomic_DNA"/>
</dbReference>
<dbReference type="PANTHER" id="PTHR43320">
    <property type="entry name" value="SUGAR KINASE"/>
    <property type="match status" value="1"/>
</dbReference>
<protein>
    <submittedName>
        <fullName evidence="5">Adenosine kinase</fullName>
    </submittedName>
</protein>
<dbReference type="PROSITE" id="PS00584">
    <property type="entry name" value="PFKB_KINASES_2"/>
    <property type="match status" value="1"/>
</dbReference>
<evidence type="ECO:0000313" key="6">
    <source>
        <dbReference type="Proteomes" id="UP001626549"/>
    </source>
</evidence>
<keyword evidence="3 5" id="KW-0418">Kinase</keyword>
<evidence type="ECO:0000259" key="4">
    <source>
        <dbReference type="Pfam" id="PF00294"/>
    </source>
</evidence>
<feature type="domain" description="Carbohydrate kinase PfkB" evidence="4">
    <location>
        <begin position="57"/>
        <end position="317"/>
    </location>
</feature>
<dbReference type="InterPro" id="IPR052700">
    <property type="entry name" value="Carb_kinase_PfkB-like"/>
</dbReference>
<reference evidence="5 6" key="1">
    <citation type="submission" date="2023-10" db="EMBL/GenBank/DDBJ databases">
        <title>Two novel species belonging to the OM43/NOR5 clade.</title>
        <authorList>
            <person name="Park M."/>
        </authorList>
    </citation>
    <scope>NUCLEOTIDE SEQUENCE [LARGE SCALE GENOMIC DNA]</scope>
    <source>
        <strain evidence="5 6">IMCC45268</strain>
    </source>
</reference>
<dbReference type="InterPro" id="IPR011611">
    <property type="entry name" value="PfkB_dom"/>
</dbReference>
<keyword evidence="6" id="KW-1185">Reference proteome</keyword>
<keyword evidence="2" id="KW-0808">Transferase</keyword>
<sequence length="333" mass="35339">MKQFKVYGLGAALVDTEIRVDDAFLAELGVEKGLMTLVDGNRRGELLRALDGHLVEARHASGGSAGNTVIATALFGGECFMTCRVADDADGRIYLSDLQDAGVSFPPPARTDDPTGKCLVLVTPDAERSMNTFLGASEGLSIEQLNSEAIADSEYVYLEGYQVSSETGLAAAIRAREIAQDAGVPVALSFSDPGMVEFFPEQFRKMVGPGVDLAFANEAEAISWTGMSDLADAVEAMKDTAKRFVITRGGEGAVCYDGEELHEIPVHSVDAVDSNGAGDMFAGAFLFALTEGEDYPTAGRFAGFAAGTVVSQWGPRLAPEQYGTLRDSFFGKR</sequence>
<accession>A0ABZ0IBK2</accession>
<proteinExistence type="inferred from homology"/>
<dbReference type="Gene3D" id="3.30.1110.10">
    <property type="match status" value="1"/>
</dbReference>
<dbReference type="Gene3D" id="3.40.1190.20">
    <property type="match status" value="1"/>
</dbReference>
<dbReference type="PANTHER" id="PTHR43320:SF3">
    <property type="entry name" value="CARBOHYDRATE KINASE PFKB DOMAIN-CONTAINING PROTEIN"/>
    <property type="match status" value="1"/>
</dbReference>
<comment type="similarity">
    <text evidence="1">Belongs to the carbohydrate kinase PfkB family.</text>
</comment>
<dbReference type="InterPro" id="IPR029056">
    <property type="entry name" value="Ribokinase-like"/>
</dbReference>
<organism evidence="5 6">
    <name type="scientific">Congregibacter brevis</name>
    <dbReference type="NCBI Taxonomy" id="3081201"/>
    <lineage>
        <taxon>Bacteria</taxon>
        <taxon>Pseudomonadati</taxon>
        <taxon>Pseudomonadota</taxon>
        <taxon>Gammaproteobacteria</taxon>
        <taxon>Cellvibrionales</taxon>
        <taxon>Halieaceae</taxon>
        <taxon>Congregibacter</taxon>
    </lineage>
</organism>
<evidence type="ECO:0000256" key="1">
    <source>
        <dbReference type="ARBA" id="ARBA00010688"/>
    </source>
</evidence>
<dbReference type="GO" id="GO:0016301">
    <property type="term" value="F:kinase activity"/>
    <property type="evidence" value="ECO:0007669"/>
    <property type="project" value="UniProtKB-KW"/>
</dbReference>
<evidence type="ECO:0000256" key="3">
    <source>
        <dbReference type="ARBA" id="ARBA00022777"/>
    </source>
</evidence>
<dbReference type="RefSeq" id="WP_407327585.1">
    <property type="nucleotide sequence ID" value="NZ_CP136865.1"/>
</dbReference>
<dbReference type="Pfam" id="PF00294">
    <property type="entry name" value="PfkB"/>
    <property type="match status" value="1"/>
</dbReference>
<dbReference type="InterPro" id="IPR002173">
    <property type="entry name" value="Carboh/pur_kinase_PfkB_CS"/>
</dbReference>
<name>A0ABZ0IBK2_9GAMM</name>
<dbReference type="SUPFAM" id="SSF53613">
    <property type="entry name" value="Ribokinase-like"/>
    <property type="match status" value="1"/>
</dbReference>
<gene>
    <name evidence="5" type="ORF">R0137_16890</name>
</gene>
<dbReference type="CDD" id="cd01168">
    <property type="entry name" value="adenosine_kinase"/>
    <property type="match status" value="1"/>
</dbReference>
<evidence type="ECO:0000313" key="5">
    <source>
        <dbReference type="EMBL" id="WOJ96897.1"/>
    </source>
</evidence>
<dbReference type="Proteomes" id="UP001626549">
    <property type="component" value="Chromosome"/>
</dbReference>